<dbReference type="EMBL" id="CAUYUJ010018727">
    <property type="protein sequence ID" value="CAK0885888.1"/>
    <property type="molecule type" value="Genomic_DNA"/>
</dbReference>
<dbReference type="Pfam" id="PF00632">
    <property type="entry name" value="HECT"/>
    <property type="match status" value="1"/>
</dbReference>
<dbReference type="InterPro" id="IPR035983">
    <property type="entry name" value="Hect_E3_ubiquitin_ligase"/>
</dbReference>
<evidence type="ECO:0000313" key="6">
    <source>
        <dbReference type="EMBL" id="CAK0885888.1"/>
    </source>
</evidence>
<dbReference type="InterPro" id="IPR000569">
    <property type="entry name" value="HECT_dom"/>
</dbReference>
<feature type="domain" description="HECT" evidence="5">
    <location>
        <begin position="129"/>
        <end position="308"/>
    </location>
</feature>
<dbReference type="Gene3D" id="3.30.2410.10">
    <property type="entry name" value="Hect, E3 ligase catalytic domain"/>
    <property type="match status" value="1"/>
</dbReference>
<feature type="active site" description="Glycyl thioester intermediate" evidence="3">
    <location>
        <position position="276"/>
    </location>
</feature>
<dbReference type="SUPFAM" id="SSF56204">
    <property type="entry name" value="Hect, E3 ligase catalytic domain"/>
    <property type="match status" value="1"/>
</dbReference>
<organism evidence="6 7">
    <name type="scientific">Prorocentrum cordatum</name>
    <dbReference type="NCBI Taxonomy" id="2364126"/>
    <lineage>
        <taxon>Eukaryota</taxon>
        <taxon>Sar</taxon>
        <taxon>Alveolata</taxon>
        <taxon>Dinophyceae</taxon>
        <taxon>Prorocentrales</taxon>
        <taxon>Prorocentraceae</taxon>
        <taxon>Prorocentrum</taxon>
    </lineage>
</organism>
<dbReference type="PANTHER" id="PTHR45670">
    <property type="entry name" value="E3 UBIQUITIN-PROTEIN LIGASE TRIP12"/>
    <property type="match status" value="1"/>
</dbReference>
<accession>A0ABN9WHF0</accession>
<feature type="non-terminal residue" evidence="6">
    <location>
        <position position="1"/>
    </location>
</feature>
<gene>
    <name evidence="6" type="ORF">PCOR1329_LOCUS67377</name>
</gene>
<evidence type="ECO:0000259" key="5">
    <source>
        <dbReference type="PROSITE" id="PS50237"/>
    </source>
</evidence>
<reference evidence="6" key="1">
    <citation type="submission" date="2023-10" db="EMBL/GenBank/DDBJ databases">
        <authorList>
            <person name="Chen Y."/>
            <person name="Shah S."/>
            <person name="Dougan E. K."/>
            <person name="Thang M."/>
            <person name="Chan C."/>
        </authorList>
    </citation>
    <scope>NUCLEOTIDE SEQUENCE [LARGE SCALE GENOMIC DNA]</scope>
</reference>
<evidence type="ECO:0000256" key="1">
    <source>
        <dbReference type="ARBA" id="ARBA00022679"/>
    </source>
</evidence>
<proteinExistence type="predicted"/>
<keyword evidence="1" id="KW-0808">Transferase</keyword>
<sequence>ASKYLMCRRGLLIQPLPEGPRRDEAARRFRFVGRLLGQALREDLREGFIVPLPVGEEVFALLRGDAPGAESLPRPGGAAATPANSAACWPTSHRACGTRTARTAPGVPGARWRPLPRDGPRRRTAVPGEGGESLPVTRENVGSFVEQAAAFWFGEGVAAQVDALRAGLSEVLDLDSLRSFSPQELRGMFCGEDDHVEWDERALLARLHPAGGMTSRSPLFGHLVALLLEMDQANRSRFLDFVTSCPRLPPGGITNFKMYVFPDPGCRRGYPRSRACANQLYLPPYASKEELRERLHEAMHSSAGHHEQRIRDARPVTSVGPAVLRGDPLRRIYGGRAPEPGRWAAPHRSALLARRECWRAQS</sequence>
<name>A0ABN9WHF0_9DINO</name>
<keyword evidence="2 3" id="KW-0833">Ubl conjugation pathway</keyword>
<dbReference type="PANTHER" id="PTHR45670:SF1">
    <property type="entry name" value="E3 UBIQUITIN-PROTEIN LIGASE HECTD1"/>
    <property type="match status" value="1"/>
</dbReference>
<protein>
    <recommendedName>
        <fullName evidence="5">HECT domain-containing protein</fullName>
    </recommendedName>
</protein>
<dbReference type="PROSITE" id="PS50237">
    <property type="entry name" value="HECT"/>
    <property type="match status" value="1"/>
</dbReference>
<dbReference type="Proteomes" id="UP001189429">
    <property type="component" value="Unassembled WGS sequence"/>
</dbReference>
<evidence type="ECO:0000256" key="4">
    <source>
        <dbReference type="SAM" id="MobiDB-lite"/>
    </source>
</evidence>
<evidence type="ECO:0000256" key="2">
    <source>
        <dbReference type="ARBA" id="ARBA00022786"/>
    </source>
</evidence>
<evidence type="ECO:0000313" key="7">
    <source>
        <dbReference type="Proteomes" id="UP001189429"/>
    </source>
</evidence>
<evidence type="ECO:0000256" key="3">
    <source>
        <dbReference type="PROSITE-ProRule" id="PRU00104"/>
    </source>
</evidence>
<feature type="region of interest" description="Disordered" evidence="4">
    <location>
        <begin position="70"/>
        <end position="134"/>
    </location>
</feature>
<dbReference type="InterPro" id="IPR045322">
    <property type="entry name" value="HECTD1/TRIP12-like"/>
</dbReference>
<keyword evidence="7" id="KW-1185">Reference proteome</keyword>
<feature type="compositionally biased region" description="Low complexity" evidence="4">
    <location>
        <begin position="78"/>
        <end position="87"/>
    </location>
</feature>
<dbReference type="SMART" id="SM00119">
    <property type="entry name" value="HECTc"/>
    <property type="match status" value="1"/>
</dbReference>
<comment type="caution">
    <text evidence="6">The sequence shown here is derived from an EMBL/GenBank/DDBJ whole genome shotgun (WGS) entry which is preliminary data.</text>
</comment>